<dbReference type="GO" id="GO:0005829">
    <property type="term" value="C:cytosol"/>
    <property type="evidence" value="ECO:0007669"/>
    <property type="project" value="TreeGrafter"/>
</dbReference>
<name>A0A5C3NI09_9AGAM</name>
<evidence type="ECO:0000256" key="2">
    <source>
        <dbReference type="SAM" id="MobiDB-lite"/>
    </source>
</evidence>
<evidence type="ECO:0000313" key="5">
    <source>
        <dbReference type="Proteomes" id="UP000305948"/>
    </source>
</evidence>
<dbReference type="STRING" id="5364.A0A5C3NI09"/>
<reference evidence="4 5" key="1">
    <citation type="journal article" date="2019" name="Nat. Ecol. Evol.">
        <title>Megaphylogeny resolves global patterns of mushroom evolution.</title>
        <authorList>
            <person name="Varga T."/>
            <person name="Krizsan K."/>
            <person name="Foldi C."/>
            <person name="Dima B."/>
            <person name="Sanchez-Garcia M."/>
            <person name="Sanchez-Ramirez S."/>
            <person name="Szollosi G.J."/>
            <person name="Szarkandi J.G."/>
            <person name="Papp V."/>
            <person name="Albert L."/>
            <person name="Andreopoulos W."/>
            <person name="Angelini C."/>
            <person name="Antonin V."/>
            <person name="Barry K.W."/>
            <person name="Bougher N.L."/>
            <person name="Buchanan P."/>
            <person name="Buyck B."/>
            <person name="Bense V."/>
            <person name="Catcheside P."/>
            <person name="Chovatia M."/>
            <person name="Cooper J."/>
            <person name="Damon W."/>
            <person name="Desjardin D."/>
            <person name="Finy P."/>
            <person name="Geml J."/>
            <person name="Haridas S."/>
            <person name="Hughes K."/>
            <person name="Justo A."/>
            <person name="Karasinski D."/>
            <person name="Kautmanova I."/>
            <person name="Kiss B."/>
            <person name="Kocsube S."/>
            <person name="Kotiranta H."/>
            <person name="LaButti K.M."/>
            <person name="Lechner B.E."/>
            <person name="Liimatainen K."/>
            <person name="Lipzen A."/>
            <person name="Lukacs Z."/>
            <person name="Mihaltcheva S."/>
            <person name="Morgado L.N."/>
            <person name="Niskanen T."/>
            <person name="Noordeloos M.E."/>
            <person name="Ohm R.A."/>
            <person name="Ortiz-Santana B."/>
            <person name="Ovrebo C."/>
            <person name="Racz N."/>
            <person name="Riley R."/>
            <person name="Savchenko A."/>
            <person name="Shiryaev A."/>
            <person name="Soop K."/>
            <person name="Spirin V."/>
            <person name="Szebenyi C."/>
            <person name="Tomsovsky M."/>
            <person name="Tulloss R.E."/>
            <person name="Uehling J."/>
            <person name="Grigoriev I.V."/>
            <person name="Vagvolgyi C."/>
            <person name="Papp T."/>
            <person name="Martin F.M."/>
            <person name="Miettinen O."/>
            <person name="Hibbett D.S."/>
            <person name="Nagy L.G."/>
        </authorList>
    </citation>
    <scope>NUCLEOTIDE SEQUENCE [LARGE SCALE GENOMIC DNA]</scope>
    <source>
        <strain evidence="4 5">OMC1185</strain>
    </source>
</reference>
<gene>
    <name evidence="4" type="ORF">OE88DRAFT_1657130</name>
</gene>
<accession>A0A5C3NI09</accession>
<keyword evidence="5" id="KW-1185">Reference proteome</keyword>
<dbReference type="InterPro" id="IPR055335">
    <property type="entry name" value="Ucp6/RUP1"/>
</dbReference>
<feature type="region of interest" description="Disordered" evidence="2">
    <location>
        <begin position="620"/>
        <end position="647"/>
    </location>
</feature>
<dbReference type="PROSITE" id="PS50235">
    <property type="entry name" value="USP_3"/>
    <property type="match status" value="1"/>
</dbReference>
<feature type="domain" description="USP" evidence="3">
    <location>
        <begin position="172"/>
        <end position="568"/>
    </location>
</feature>
<dbReference type="AlphaFoldDB" id="A0A5C3NI09"/>
<dbReference type="OrthoDB" id="443682at2759"/>
<sequence>MTAMDISSAPMSPEEQENVELLISMMGGDVDSEAARRVLKKHGNDIQKAASAILEGDRAEEYGPRSPPHRTASRPEKEKDVIDLTGDEESQMTEALRMSLETNQEQTFGPSNRAPDPSWAMVPSNKPAMSSEDQTLNRAIEESLATSYSQFEKEEFFERPLGEQIRKDNRPPALRPTLPTLHYAGLVLQALYCVPQVRESLAAWRPAPPPEVASSDDAMVVEPPKSGPEALVYIIAEVFANMEFAVLSELCIDPLLQELRTQMASAVDNFGDLTEQFLGTVACIIENVLNGDAANKSSKRLFHFQYGSTPTTSAHPPELQEKSIIRIDVLGTETTSDLLSCLISQFSNKEVIYLPSDVVSFHLVRNQPPPYPGRDEGTKIFKYPKCIYMDQFLSENAELAGRKREEQREVEVEVARLSEHRGKTLNFKGKDVLSNLEGAMHFYENVIDRETVEERDYADAMLAKLRGVKSGVEGDLKAIDDKMAELKNRAAAILDDPQLQKHRYDLRAVIINEGPLGRKYLYSYTQHAGKWWKTVDWLVEEVSEEVVLNDPAGLHYGAGPYLLLYSRAMSEEEEKTLPERLQWMDTMRDAVYDNNSVLVEQLADGRAEIESQLSELGEYYLRPPSTAPSTSVEPPTPRGAMTPMDES</sequence>
<evidence type="ECO:0000259" key="3">
    <source>
        <dbReference type="PROSITE" id="PS50235"/>
    </source>
</evidence>
<feature type="coiled-coil region" evidence="1">
    <location>
        <begin position="469"/>
        <end position="496"/>
    </location>
</feature>
<evidence type="ECO:0000256" key="1">
    <source>
        <dbReference type="SAM" id="Coils"/>
    </source>
</evidence>
<dbReference type="CDD" id="cd14279">
    <property type="entry name" value="CUE"/>
    <property type="match status" value="1"/>
</dbReference>
<dbReference type="GO" id="GO:0016579">
    <property type="term" value="P:protein deubiquitination"/>
    <property type="evidence" value="ECO:0007669"/>
    <property type="project" value="TreeGrafter"/>
</dbReference>
<organism evidence="4 5">
    <name type="scientific">Heliocybe sulcata</name>
    <dbReference type="NCBI Taxonomy" id="5364"/>
    <lineage>
        <taxon>Eukaryota</taxon>
        <taxon>Fungi</taxon>
        <taxon>Dikarya</taxon>
        <taxon>Basidiomycota</taxon>
        <taxon>Agaricomycotina</taxon>
        <taxon>Agaricomycetes</taxon>
        <taxon>Gloeophyllales</taxon>
        <taxon>Gloeophyllaceae</taxon>
        <taxon>Heliocybe</taxon>
    </lineage>
</organism>
<dbReference type="SUPFAM" id="SSF54001">
    <property type="entry name" value="Cysteine proteinases"/>
    <property type="match status" value="1"/>
</dbReference>
<dbReference type="PANTHER" id="PTHR39597">
    <property type="entry name" value="UBA DOMAIN-CONTAINING PROTEIN RUP1"/>
    <property type="match status" value="1"/>
</dbReference>
<keyword evidence="1" id="KW-0175">Coiled coil</keyword>
<evidence type="ECO:0000313" key="4">
    <source>
        <dbReference type="EMBL" id="TFK53221.1"/>
    </source>
</evidence>
<dbReference type="InterPro" id="IPR038765">
    <property type="entry name" value="Papain-like_cys_pep_sf"/>
</dbReference>
<dbReference type="InterPro" id="IPR028889">
    <property type="entry name" value="USP"/>
</dbReference>
<dbReference type="PANTHER" id="PTHR39597:SF1">
    <property type="entry name" value="UBA DOMAIN-CONTAINING PROTEIN RUP1"/>
    <property type="match status" value="1"/>
</dbReference>
<dbReference type="Proteomes" id="UP000305948">
    <property type="component" value="Unassembled WGS sequence"/>
</dbReference>
<dbReference type="GO" id="GO:0005634">
    <property type="term" value="C:nucleus"/>
    <property type="evidence" value="ECO:0007669"/>
    <property type="project" value="TreeGrafter"/>
</dbReference>
<protein>
    <recommendedName>
        <fullName evidence="3">USP domain-containing protein</fullName>
    </recommendedName>
</protein>
<proteinExistence type="predicted"/>
<dbReference type="EMBL" id="ML213508">
    <property type="protein sequence ID" value="TFK53221.1"/>
    <property type="molecule type" value="Genomic_DNA"/>
</dbReference>
<feature type="compositionally biased region" description="Basic and acidic residues" evidence="2">
    <location>
        <begin position="73"/>
        <end position="82"/>
    </location>
</feature>
<feature type="region of interest" description="Disordered" evidence="2">
    <location>
        <begin position="51"/>
        <end position="82"/>
    </location>
</feature>
<dbReference type="Gene3D" id="3.90.70.10">
    <property type="entry name" value="Cysteine proteinases"/>
    <property type="match status" value="1"/>
</dbReference>